<dbReference type="PANTHER" id="PTHR22883:SF43">
    <property type="entry name" value="PALMITOYLTRANSFERASE APP"/>
    <property type="match status" value="1"/>
</dbReference>
<feature type="domain" description="Palmitoyltransferase DHHC" evidence="11">
    <location>
        <begin position="122"/>
        <end position="244"/>
    </location>
</feature>
<protein>
    <recommendedName>
        <fullName evidence="10">Palmitoyltransferase</fullName>
        <ecNumber evidence="10">2.3.1.225</ecNumber>
    </recommendedName>
</protein>
<evidence type="ECO:0000256" key="5">
    <source>
        <dbReference type="ARBA" id="ARBA00023136"/>
    </source>
</evidence>
<keyword evidence="3 10" id="KW-0812">Transmembrane</keyword>
<comment type="catalytic activity">
    <reaction evidence="9 10">
        <text>L-cysteinyl-[protein] + hexadecanoyl-CoA = S-hexadecanoyl-L-cysteinyl-[protein] + CoA</text>
        <dbReference type="Rhea" id="RHEA:36683"/>
        <dbReference type="Rhea" id="RHEA-COMP:10131"/>
        <dbReference type="Rhea" id="RHEA-COMP:11032"/>
        <dbReference type="ChEBI" id="CHEBI:29950"/>
        <dbReference type="ChEBI" id="CHEBI:57287"/>
        <dbReference type="ChEBI" id="CHEBI:57379"/>
        <dbReference type="ChEBI" id="CHEBI:74151"/>
        <dbReference type="EC" id="2.3.1.225"/>
    </reaction>
</comment>
<keyword evidence="5 10" id="KW-0472">Membrane</keyword>
<organism evidence="12">
    <name type="scientific">Spongospora subterranea</name>
    <dbReference type="NCBI Taxonomy" id="70186"/>
    <lineage>
        <taxon>Eukaryota</taxon>
        <taxon>Sar</taxon>
        <taxon>Rhizaria</taxon>
        <taxon>Endomyxa</taxon>
        <taxon>Phytomyxea</taxon>
        <taxon>Plasmodiophorida</taxon>
        <taxon>Plasmodiophoridae</taxon>
        <taxon>Spongospora</taxon>
    </lineage>
</organism>
<dbReference type="PROSITE" id="PS50216">
    <property type="entry name" value="DHHC"/>
    <property type="match status" value="1"/>
</dbReference>
<evidence type="ECO:0000256" key="8">
    <source>
        <dbReference type="ARBA" id="ARBA00023315"/>
    </source>
</evidence>
<dbReference type="GO" id="GO:0005794">
    <property type="term" value="C:Golgi apparatus"/>
    <property type="evidence" value="ECO:0007669"/>
    <property type="project" value="TreeGrafter"/>
</dbReference>
<dbReference type="EMBL" id="HACM01011166">
    <property type="protein sequence ID" value="CRZ11608.1"/>
    <property type="molecule type" value="Transcribed_RNA"/>
</dbReference>
<keyword evidence="6" id="KW-0564">Palmitate</keyword>
<comment type="subcellular location">
    <subcellularLocation>
        <location evidence="1">Endomembrane system</location>
        <topology evidence="1">Multi-pass membrane protein</topology>
    </subcellularLocation>
</comment>
<dbReference type="Pfam" id="PF01529">
    <property type="entry name" value="DHHC"/>
    <property type="match status" value="1"/>
</dbReference>
<keyword evidence="7" id="KW-0449">Lipoprotein</keyword>
<keyword evidence="8 10" id="KW-0012">Acyltransferase</keyword>
<evidence type="ECO:0000256" key="9">
    <source>
        <dbReference type="ARBA" id="ARBA00048048"/>
    </source>
</evidence>
<keyword evidence="4 10" id="KW-1133">Transmembrane helix</keyword>
<dbReference type="GO" id="GO:0019706">
    <property type="term" value="F:protein-cysteine S-palmitoyltransferase activity"/>
    <property type="evidence" value="ECO:0007669"/>
    <property type="project" value="UniProtKB-EC"/>
</dbReference>
<name>A0A0H5RC40_9EUKA</name>
<accession>A0A0H5RC40</accession>
<evidence type="ECO:0000256" key="2">
    <source>
        <dbReference type="ARBA" id="ARBA00022679"/>
    </source>
</evidence>
<evidence type="ECO:0000259" key="11">
    <source>
        <dbReference type="Pfam" id="PF01529"/>
    </source>
</evidence>
<dbReference type="InterPro" id="IPR039859">
    <property type="entry name" value="PFA4/ZDH16/20/ERF2-like"/>
</dbReference>
<reference evidence="12" key="1">
    <citation type="submission" date="2015-04" db="EMBL/GenBank/DDBJ databases">
        <title>The genome sequence of the plant pathogenic Rhizarian Plasmodiophora brassicae reveals insights in its biotrophic life cycle and the origin of chitin synthesis.</title>
        <authorList>
            <person name="Schwelm A."/>
            <person name="Fogelqvist J."/>
            <person name="Knaust A."/>
            <person name="Julke S."/>
            <person name="Lilja T."/>
            <person name="Dhandapani V."/>
            <person name="Bonilla-Rosso G."/>
            <person name="Karlsson M."/>
            <person name="Shevchenko A."/>
            <person name="Choi S.R."/>
            <person name="Kim H.G."/>
            <person name="Park J.Y."/>
            <person name="Lim Y.P."/>
            <person name="Ludwig-Muller J."/>
            <person name="Dixelius C."/>
        </authorList>
    </citation>
    <scope>NUCLEOTIDE SEQUENCE</scope>
    <source>
        <tissue evidence="12">Potato root galls</tissue>
    </source>
</reference>
<comment type="similarity">
    <text evidence="10">Belongs to the DHHC palmitoyltransferase family.</text>
</comment>
<dbReference type="GO" id="GO:0006612">
    <property type="term" value="P:protein targeting to membrane"/>
    <property type="evidence" value="ECO:0007669"/>
    <property type="project" value="TreeGrafter"/>
</dbReference>
<dbReference type="GO" id="GO:0005783">
    <property type="term" value="C:endoplasmic reticulum"/>
    <property type="evidence" value="ECO:0007669"/>
    <property type="project" value="TreeGrafter"/>
</dbReference>
<dbReference type="PANTHER" id="PTHR22883">
    <property type="entry name" value="ZINC FINGER DHHC DOMAIN CONTAINING PROTEIN"/>
    <property type="match status" value="1"/>
</dbReference>
<feature type="transmembrane region" description="Helical" evidence="10">
    <location>
        <begin position="68"/>
        <end position="87"/>
    </location>
</feature>
<evidence type="ECO:0000256" key="6">
    <source>
        <dbReference type="ARBA" id="ARBA00023139"/>
    </source>
</evidence>
<evidence type="ECO:0000313" key="12">
    <source>
        <dbReference type="EMBL" id="CRZ11608.1"/>
    </source>
</evidence>
<evidence type="ECO:0000256" key="10">
    <source>
        <dbReference type="RuleBase" id="RU079119"/>
    </source>
</evidence>
<feature type="transmembrane region" description="Helical" evidence="10">
    <location>
        <begin position="203"/>
        <end position="228"/>
    </location>
</feature>
<dbReference type="InterPro" id="IPR001594">
    <property type="entry name" value="Palmitoyltrfase_DHHC"/>
</dbReference>
<feature type="transmembrane region" description="Helical" evidence="10">
    <location>
        <begin position="168"/>
        <end position="191"/>
    </location>
</feature>
<feature type="transmembrane region" description="Helical" evidence="10">
    <location>
        <begin position="42"/>
        <end position="62"/>
    </location>
</feature>
<sequence length="309" mass="34486">MDPSAVQNVAIATNTYTLRYSWPGRNPPICAGRCLRGPDPGILFVTSSLLIVMPCICLWNEAIPLSPIGILSVVLPIVVLEFLLFRASFTEPGIIPRLVKAPARIGSDPAPTVKIGTRTVALTWCYTCLHWKPIRTHHCREIDCCVMEMDHYCPWISNCVGKRNYRHYVLFVWLSSALDIYAMGSQILLIVEWVDSGWPSNQWIPIISCVATFVLFLLLWGLFPLALYHAWLIAKGKTTAEHVKGIDMVSLYEHPSSCLGNYRHIFRRPIPESLVDLGASCDIEGRIASAPILVVEPNFCSVAIPEILS</sequence>
<evidence type="ECO:0000256" key="1">
    <source>
        <dbReference type="ARBA" id="ARBA00004127"/>
    </source>
</evidence>
<dbReference type="AlphaFoldDB" id="A0A0H5RC40"/>
<evidence type="ECO:0000256" key="3">
    <source>
        <dbReference type="ARBA" id="ARBA00022692"/>
    </source>
</evidence>
<evidence type="ECO:0000256" key="7">
    <source>
        <dbReference type="ARBA" id="ARBA00023288"/>
    </source>
</evidence>
<dbReference type="EC" id="2.3.1.225" evidence="10"/>
<keyword evidence="2 10" id="KW-0808">Transferase</keyword>
<evidence type="ECO:0000256" key="4">
    <source>
        <dbReference type="ARBA" id="ARBA00022989"/>
    </source>
</evidence>
<proteinExistence type="inferred from homology"/>
<comment type="domain">
    <text evidence="10">The DHHC domain is required for palmitoyltransferase activity.</text>
</comment>